<feature type="compositionally biased region" description="Basic residues" evidence="12">
    <location>
        <begin position="132"/>
        <end position="151"/>
    </location>
</feature>
<dbReference type="GO" id="GO:0003677">
    <property type="term" value="F:DNA binding"/>
    <property type="evidence" value="ECO:0007669"/>
    <property type="project" value="UniProtKB-KW"/>
</dbReference>
<dbReference type="SUPFAM" id="SSF46785">
    <property type="entry name" value="Winged helix' DNA-binding domain"/>
    <property type="match status" value="1"/>
</dbReference>
<dbReference type="InterPro" id="IPR036388">
    <property type="entry name" value="WH-like_DNA-bd_sf"/>
</dbReference>
<evidence type="ECO:0000256" key="4">
    <source>
        <dbReference type="ARBA" id="ARBA00022782"/>
    </source>
</evidence>
<evidence type="ECO:0000313" key="14">
    <source>
        <dbReference type="Ensembl" id="ENSPSMP00000034898.1"/>
    </source>
</evidence>
<evidence type="ECO:0000256" key="1">
    <source>
        <dbReference type="ARBA" id="ARBA00022454"/>
    </source>
</evidence>
<accession>A0A8C9AVL8</accession>
<keyword evidence="2" id="KW-0217">Developmental protein</keyword>
<name>A0A8C9AVL8_PROSS</name>
<dbReference type="GO" id="GO:0006334">
    <property type="term" value="P:nucleosome assembly"/>
    <property type="evidence" value="ECO:0007669"/>
    <property type="project" value="InterPro"/>
</dbReference>
<dbReference type="Gene3D" id="1.10.10.10">
    <property type="entry name" value="Winged helix-like DNA-binding domain superfamily/Winged helix DNA-binding domain"/>
    <property type="match status" value="1"/>
</dbReference>
<reference evidence="14" key="1">
    <citation type="submission" date="2025-08" db="UniProtKB">
        <authorList>
            <consortium name="Ensembl"/>
        </authorList>
    </citation>
    <scope>IDENTIFICATION</scope>
</reference>
<dbReference type="GO" id="GO:0007283">
    <property type="term" value="P:spermatogenesis"/>
    <property type="evidence" value="ECO:0007669"/>
    <property type="project" value="UniProtKB-KW"/>
</dbReference>
<feature type="compositionally biased region" description="Basic residues" evidence="12">
    <location>
        <begin position="24"/>
        <end position="33"/>
    </location>
</feature>
<keyword evidence="6" id="KW-0744">Spermatogenesis</keyword>
<dbReference type="PROSITE" id="PS51504">
    <property type="entry name" value="H15"/>
    <property type="match status" value="1"/>
</dbReference>
<keyword evidence="5" id="KW-0156">Chromatin regulator</keyword>
<dbReference type="Proteomes" id="UP000694414">
    <property type="component" value="Unplaced"/>
</dbReference>
<keyword evidence="1" id="KW-0158">Chromosome</keyword>
<evidence type="ECO:0000313" key="15">
    <source>
        <dbReference type="Proteomes" id="UP000694414"/>
    </source>
</evidence>
<dbReference type="Pfam" id="PF00538">
    <property type="entry name" value="Linker_histone"/>
    <property type="match status" value="1"/>
</dbReference>
<proteinExistence type="predicted"/>
<keyword evidence="9" id="KW-0804">Transcription</keyword>
<evidence type="ECO:0000256" key="11">
    <source>
        <dbReference type="ARBA" id="ARBA00055987"/>
    </source>
</evidence>
<evidence type="ECO:0000256" key="7">
    <source>
        <dbReference type="ARBA" id="ARBA00023015"/>
    </source>
</evidence>
<dbReference type="InterPro" id="IPR036390">
    <property type="entry name" value="WH_DNA-bd_sf"/>
</dbReference>
<feature type="domain" description="H15" evidence="13">
    <location>
        <begin position="30"/>
        <end position="103"/>
    </location>
</feature>
<evidence type="ECO:0000256" key="9">
    <source>
        <dbReference type="ARBA" id="ARBA00023163"/>
    </source>
</evidence>
<dbReference type="AlphaFoldDB" id="A0A8C9AVL8"/>
<evidence type="ECO:0000259" key="13">
    <source>
        <dbReference type="PROSITE" id="PS51504"/>
    </source>
</evidence>
<dbReference type="Ensembl" id="ENSPSMT00000040239.1">
    <property type="protein sequence ID" value="ENSPSMP00000034898.1"/>
    <property type="gene ID" value="ENSPSMG00000024052.1"/>
</dbReference>
<dbReference type="InterPro" id="IPR005818">
    <property type="entry name" value="Histone_H1/H5_H15"/>
</dbReference>
<evidence type="ECO:0000256" key="10">
    <source>
        <dbReference type="ARBA" id="ARBA00023242"/>
    </source>
</evidence>
<feature type="compositionally biased region" description="Basic residues" evidence="12">
    <location>
        <begin position="109"/>
        <end position="124"/>
    </location>
</feature>
<evidence type="ECO:0000256" key="8">
    <source>
        <dbReference type="ARBA" id="ARBA00023125"/>
    </source>
</evidence>
<sequence>LRQMHEQAASVSGVSSKSEAGRRTGSKSHRKPTISKMILKTVADKGARKRVSLATLKKAAATMGYNMARNTCYFKRVLKGLVDTGMLKQVTGKGASGSFCMGKNWASKSKLKVKRRRRQQRRSGQRQPGQRRSGRRRSPLGSKQGHKRLFKRACRVAKGRCN</sequence>
<dbReference type="GO" id="GO:0000786">
    <property type="term" value="C:nucleosome"/>
    <property type="evidence" value="ECO:0007669"/>
    <property type="project" value="InterPro"/>
</dbReference>
<comment type="function">
    <text evidence="11">DNA-binding protein that may be implicated in chromatin remodeling and/or transcriptional regulation during spermiogenesis, the process of spermatid maturation into spermatozoa.</text>
</comment>
<organism evidence="14 15">
    <name type="scientific">Prolemur simus</name>
    <name type="common">Greater bamboo lemur</name>
    <name type="synonym">Hapalemur simus</name>
    <dbReference type="NCBI Taxonomy" id="1328070"/>
    <lineage>
        <taxon>Eukaryota</taxon>
        <taxon>Metazoa</taxon>
        <taxon>Chordata</taxon>
        <taxon>Craniata</taxon>
        <taxon>Vertebrata</taxon>
        <taxon>Euteleostomi</taxon>
        <taxon>Mammalia</taxon>
        <taxon>Eutheria</taxon>
        <taxon>Euarchontoglires</taxon>
        <taxon>Primates</taxon>
        <taxon>Strepsirrhini</taxon>
        <taxon>Lemuriformes</taxon>
        <taxon>Lemuridae</taxon>
        <taxon>Prolemur</taxon>
    </lineage>
</organism>
<keyword evidence="4" id="KW-0221">Differentiation</keyword>
<reference evidence="14" key="2">
    <citation type="submission" date="2025-09" db="UniProtKB">
        <authorList>
            <consortium name="Ensembl"/>
        </authorList>
    </citation>
    <scope>IDENTIFICATION</scope>
</reference>
<evidence type="ECO:0000256" key="3">
    <source>
        <dbReference type="ARBA" id="ARBA00022553"/>
    </source>
</evidence>
<dbReference type="FunFam" id="1.10.10.10:FF:000724">
    <property type="entry name" value="Histone H1-like protein in spermatids 1"/>
    <property type="match status" value="1"/>
</dbReference>
<keyword evidence="15" id="KW-1185">Reference proteome</keyword>
<feature type="compositionally biased region" description="Polar residues" evidence="12">
    <location>
        <begin position="9"/>
        <end position="18"/>
    </location>
</feature>
<keyword evidence="3" id="KW-0597">Phosphoprotein</keyword>
<evidence type="ECO:0000256" key="6">
    <source>
        <dbReference type="ARBA" id="ARBA00022871"/>
    </source>
</evidence>
<keyword evidence="8" id="KW-0238">DNA-binding</keyword>
<feature type="region of interest" description="Disordered" evidence="12">
    <location>
        <begin position="109"/>
        <end position="151"/>
    </location>
</feature>
<evidence type="ECO:0000256" key="12">
    <source>
        <dbReference type="SAM" id="MobiDB-lite"/>
    </source>
</evidence>
<dbReference type="GeneTree" id="ENSGT00730000111487"/>
<keyword evidence="7" id="KW-0805">Transcription regulation</keyword>
<keyword evidence="10" id="KW-0539">Nucleus</keyword>
<dbReference type="GO" id="GO:0030154">
    <property type="term" value="P:cell differentiation"/>
    <property type="evidence" value="ECO:0007669"/>
    <property type="project" value="UniProtKB-KW"/>
</dbReference>
<feature type="region of interest" description="Disordered" evidence="12">
    <location>
        <begin position="1"/>
        <end position="35"/>
    </location>
</feature>
<dbReference type="GO" id="GO:0030261">
    <property type="term" value="P:chromosome condensation"/>
    <property type="evidence" value="ECO:0007669"/>
    <property type="project" value="UniProtKB-ARBA"/>
</dbReference>
<evidence type="ECO:0000256" key="2">
    <source>
        <dbReference type="ARBA" id="ARBA00022473"/>
    </source>
</evidence>
<protein>
    <recommendedName>
        <fullName evidence="13">H15 domain-containing protein</fullName>
    </recommendedName>
</protein>
<dbReference type="SMART" id="SM00526">
    <property type="entry name" value="H15"/>
    <property type="match status" value="1"/>
</dbReference>
<evidence type="ECO:0000256" key="5">
    <source>
        <dbReference type="ARBA" id="ARBA00022853"/>
    </source>
</evidence>